<keyword evidence="3" id="KW-1185">Reference proteome</keyword>
<gene>
    <name evidence="2" type="ORF">DY000_02057527</name>
</gene>
<organism evidence="2 3">
    <name type="scientific">Brassica cretica</name>
    <name type="common">Mustard</name>
    <dbReference type="NCBI Taxonomy" id="69181"/>
    <lineage>
        <taxon>Eukaryota</taxon>
        <taxon>Viridiplantae</taxon>
        <taxon>Streptophyta</taxon>
        <taxon>Embryophyta</taxon>
        <taxon>Tracheophyta</taxon>
        <taxon>Spermatophyta</taxon>
        <taxon>Magnoliopsida</taxon>
        <taxon>eudicotyledons</taxon>
        <taxon>Gunneridae</taxon>
        <taxon>Pentapetalae</taxon>
        <taxon>rosids</taxon>
        <taxon>malvids</taxon>
        <taxon>Brassicales</taxon>
        <taxon>Brassicaceae</taxon>
        <taxon>Brassiceae</taxon>
        <taxon>Brassica</taxon>
    </lineage>
</organism>
<dbReference type="EMBL" id="QGKV02002055">
    <property type="protein sequence ID" value="KAF3494957.1"/>
    <property type="molecule type" value="Genomic_DNA"/>
</dbReference>
<sequence length="65" mass="7187">MPSPKRVCHQVFELLLKTTWKTKTHHTPLTRTVRAASSIERLYSNAEASSGVGEEAPPFPSPSKP</sequence>
<accession>A0ABQ7AB89</accession>
<evidence type="ECO:0000256" key="1">
    <source>
        <dbReference type="SAM" id="MobiDB-lite"/>
    </source>
</evidence>
<reference evidence="2 3" key="1">
    <citation type="journal article" date="2020" name="BMC Genomics">
        <title>Intraspecific diversification of the crop wild relative Brassica cretica Lam. using demographic model selection.</title>
        <authorList>
            <person name="Kioukis A."/>
            <person name="Michalopoulou V.A."/>
            <person name="Briers L."/>
            <person name="Pirintsos S."/>
            <person name="Studholme D.J."/>
            <person name="Pavlidis P."/>
            <person name="Sarris P.F."/>
        </authorList>
    </citation>
    <scope>NUCLEOTIDE SEQUENCE [LARGE SCALE GENOMIC DNA]</scope>
    <source>
        <strain evidence="3">cv. PFS-1207/04</strain>
    </source>
</reference>
<feature type="region of interest" description="Disordered" evidence="1">
    <location>
        <begin position="45"/>
        <end position="65"/>
    </location>
</feature>
<evidence type="ECO:0000313" key="3">
    <source>
        <dbReference type="Proteomes" id="UP000266723"/>
    </source>
</evidence>
<proteinExistence type="predicted"/>
<dbReference type="Proteomes" id="UP000266723">
    <property type="component" value="Unassembled WGS sequence"/>
</dbReference>
<evidence type="ECO:0000313" key="2">
    <source>
        <dbReference type="EMBL" id="KAF3494957.1"/>
    </source>
</evidence>
<protein>
    <submittedName>
        <fullName evidence="2">Uncharacterized protein</fullName>
    </submittedName>
</protein>
<name>A0ABQ7AB89_BRACR</name>
<comment type="caution">
    <text evidence="2">The sequence shown here is derived from an EMBL/GenBank/DDBJ whole genome shotgun (WGS) entry which is preliminary data.</text>
</comment>